<dbReference type="OMA" id="VDTPWDV"/>
<dbReference type="RefSeq" id="XP_017035352.1">
    <property type="nucleotide sequence ID" value="XM_017179863.3"/>
</dbReference>
<dbReference type="SUPFAM" id="SSF48371">
    <property type="entry name" value="ARM repeat"/>
    <property type="match status" value="2"/>
</dbReference>
<dbReference type="Pfam" id="PF10350">
    <property type="entry name" value="DUF2428"/>
    <property type="match status" value="1"/>
</dbReference>
<dbReference type="GO" id="GO:0005829">
    <property type="term" value="C:cytosol"/>
    <property type="evidence" value="ECO:0007669"/>
    <property type="project" value="TreeGrafter"/>
</dbReference>
<dbReference type="InterPro" id="IPR051954">
    <property type="entry name" value="tRNA_methyltransferase_THADA"/>
</dbReference>
<name>A0A6P4J1X5_DROKI</name>
<feature type="domain" description="tRNA (32-2'-O)-methyltransferase regulator THADA-like C-terminal TPR repeats region" evidence="6">
    <location>
        <begin position="1098"/>
        <end position="1278"/>
    </location>
</feature>
<dbReference type="Proteomes" id="UP001652661">
    <property type="component" value="Chromosome X"/>
</dbReference>
<dbReference type="OrthoDB" id="73997at2759"/>
<dbReference type="Pfam" id="PF25150">
    <property type="entry name" value="TPR_Trm732"/>
    <property type="match status" value="1"/>
</dbReference>
<evidence type="ECO:0000313" key="7">
    <source>
        <dbReference type="Proteomes" id="UP001652661"/>
    </source>
</evidence>
<sequence length="1737" mass="196960">MNDLNLRVAALKLCAHPKRFAELRDALVPLPQRWSSAPNGFVQQFAAATSSAEQVLVAKDVFYKEPEDPHRAVEQFLADVLLASPLKHAVRNQLTKLFSDQALAKQGGVNRRSKETLLEALRQSLREMASRVQEESALGHDQLNDVFVSANACLQNFPYGREALGDVVHQYMPLLPLALERYWTDISDSRLELSPTRRNELYLYVQNALRFQVSLLSEWSGQQWEKHLLQATDVVAQRVARHVDTPWDVRSIAGLLIGHLARASGGFGEYLETCSRPQAERDLPVQTAALLVLQPKDYPEHGQQALAILKLILDVAKTEGNVSNLLVYLSKHLFIYSKSLGDLPAGEEAVQQLILAQLQCFALQHLSNATDAVRHMSSSLFRQVLQHAQARGQEKELCQVVYSQFEGREVPLNSSCLALEQLVGVLGVDQALRQCPSLFGEIFPRFLGQEDSVDSLFKAMMISAHKTQPFEEWQNLWFGQLLKATGDQDKRRSAIEQLLTQAVQLEPQALAQLLLRNEGLPLSSKLAAILSVRQLSQRRQELLLDLKLELEEALLGLDDHSRLLALRFVVETPRPSDPLTQAEAQAMGLYLRHNANNPSAHLRQLGYGLLQKALRRIHLGLAEHLKRPTAGGEELSQLLGNLMVLLSLNLFPTANYGRRWLSLNLLRDCVELCRRLKLQKLEQQLPSKALTYLELCLADSYEQNKLLAAQLLMKLQTRSGLKPDRIMELLLSLRPPDSATGAYQLQVYCQVQEVETELPVQEKQVPLYEPRIYLALKWCLGFLKEGLNLAQQDLAEAAKRNPLYGLLFASRHLLQQLKLKELAKDSYWRGYIQDLVNLCLKISQVVLPVVSNASPEGHLPQTQDQELAQPLLSNVFSRRLPSQALEQVRTTPQMVLLCAWRGIKEVSLILGELVQRAPLEEEQPEDFLLSKTHLEEIGELFLLLLAETKHRGAFEQAYVGFSLLCRRFWHSDAVHLNHLPEQWVNEAMAMVEEEAQPTRRLCSTRRSAGMPFMLQALICTELKLGTHATLHRCMHRLLEVCERRSPGAAAITARSHALNIMRALFRCSELAELVTEFVARGIQCALESLLRAEEWSERNCATLLLAALVVRVFGVERARLETGELHVRNRMTGRIFFTRYPQLFDYFHEGLRREAEEMEVGTGAGRSISSGKRRQTVQLEAMLLMLSRLYPSSLEGTESTLNLSKFVPFLLRICSSHDLMTRERAALVVANFVSQERALAEIRRIIVELKVLQLKLSLQASLSLDANHCHGQLLLLLHLQRLTRWANPSLARLQLHTLSLLAEHLLHRDICLFSALLEVMVAIMADAVEPNQVEGELLEQMATVYGLDHEEIYRRCQEQGITTRFYQIFCLHLHRLQGNVQGMMQHLVEDLAKTSYKLPAALDELKVELWLYLLLQRSREHNLISDLDIEHFQFAGDICRYNETLLDDQRRELCQLLYESKDIHSCILEMVTAPKRSWNLALISRLAALQPLLCEPGLQLEEIIVRCSSQTPHFSQQQPGLVLSLKRLIRERGSLEQEHCLPLLDYALSLIDPLQPVYLRYQAVELCDLLTASHLEEHLLSNVELLGRFMRLILLVLLDEAEWVRHRAAQLVASSKFQQELGQEGVKHERNVLPSALIPEFLNLILGKLQNQEDGTFLLRLFHLIAEPFFPKDSANEMEGDSTDVEVFDKQEINLYCESLLVLCEVAKALRQRFGGTCQELLSAVDALGLPLDLVSC</sequence>
<keyword evidence="7" id="KW-1185">Reference proteome</keyword>
<feature type="domain" description="tRNA (32-2'-O)-methyltransferase regulator THADA-like TPR repeats region" evidence="5">
    <location>
        <begin position="473"/>
        <end position="668"/>
    </location>
</feature>
<evidence type="ECO:0000256" key="1">
    <source>
        <dbReference type="ARBA" id="ARBA00010409"/>
    </source>
</evidence>
<evidence type="ECO:0000259" key="5">
    <source>
        <dbReference type="Pfam" id="PF25150"/>
    </source>
</evidence>
<evidence type="ECO:0000259" key="4">
    <source>
        <dbReference type="Pfam" id="PF10350"/>
    </source>
</evidence>
<dbReference type="InterPro" id="IPR056843">
    <property type="entry name" value="THADA-like_TPR"/>
</dbReference>
<evidence type="ECO:0000256" key="3">
    <source>
        <dbReference type="ARBA" id="ARBA00035698"/>
    </source>
</evidence>
<reference evidence="8" key="1">
    <citation type="submission" date="2025-08" db="UniProtKB">
        <authorList>
            <consortium name="RefSeq"/>
        </authorList>
    </citation>
    <scope>IDENTIFICATION</scope>
    <source>
        <strain evidence="8">14028-0561.14</strain>
        <tissue evidence="8">Whole fly</tissue>
    </source>
</reference>
<dbReference type="PANTHER" id="PTHR14387">
    <property type="entry name" value="THADA/DEATH RECEPTOR INTERACTING PROTEIN"/>
    <property type="match status" value="1"/>
</dbReference>
<evidence type="ECO:0000256" key="2">
    <source>
        <dbReference type="ARBA" id="ARBA00022694"/>
    </source>
</evidence>
<keyword evidence="2" id="KW-0819">tRNA processing</keyword>
<evidence type="ECO:0000259" key="6">
    <source>
        <dbReference type="Pfam" id="PF25151"/>
    </source>
</evidence>
<protein>
    <recommendedName>
        <fullName evidence="3">tRNA (32-2'-O)-methyltransferase regulator THADA</fullName>
    </recommendedName>
</protein>
<gene>
    <name evidence="8" type="primary">THADA</name>
</gene>
<comment type="similarity">
    <text evidence="1">Belongs to the THADA family.</text>
</comment>
<dbReference type="InterPro" id="IPR016024">
    <property type="entry name" value="ARM-type_fold"/>
</dbReference>
<proteinExistence type="inferred from homology"/>
<dbReference type="GO" id="GO:0030488">
    <property type="term" value="P:tRNA methylation"/>
    <property type="evidence" value="ECO:0007669"/>
    <property type="project" value="TreeGrafter"/>
</dbReference>
<dbReference type="Pfam" id="PF25151">
    <property type="entry name" value="TPR_Trm732_C"/>
    <property type="match status" value="1"/>
</dbReference>
<accession>A0A6P4J1X5</accession>
<organism evidence="7 8">
    <name type="scientific">Drosophila kikkawai</name>
    <name type="common">Fruit fly</name>
    <dbReference type="NCBI Taxonomy" id="30033"/>
    <lineage>
        <taxon>Eukaryota</taxon>
        <taxon>Metazoa</taxon>
        <taxon>Ecdysozoa</taxon>
        <taxon>Arthropoda</taxon>
        <taxon>Hexapoda</taxon>
        <taxon>Insecta</taxon>
        <taxon>Pterygota</taxon>
        <taxon>Neoptera</taxon>
        <taxon>Endopterygota</taxon>
        <taxon>Diptera</taxon>
        <taxon>Brachycera</taxon>
        <taxon>Muscomorpha</taxon>
        <taxon>Ephydroidea</taxon>
        <taxon>Drosophilidae</taxon>
        <taxon>Drosophila</taxon>
        <taxon>Sophophora</taxon>
    </lineage>
</organism>
<dbReference type="PANTHER" id="PTHR14387:SF7">
    <property type="entry name" value="THYROID ADENOMA-ASSOCIATED PROTEIN"/>
    <property type="match status" value="1"/>
</dbReference>
<dbReference type="InterPro" id="IPR019442">
    <property type="entry name" value="THADA/TRM732_DUF2428"/>
</dbReference>
<feature type="domain" description="DUF2428" evidence="4">
    <location>
        <begin position="831"/>
        <end position="1095"/>
    </location>
</feature>
<dbReference type="InterPro" id="IPR056842">
    <property type="entry name" value="THADA-like_TPR_C"/>
</dbReference>
<evidence type="ECO:0000313" key="8">
    <source>
        <dbReference type="RefSeq" id="XP_017035352.1"/>
    </source>
</evidence>